<feature type="non-terminal residue" evidence="1">
    <location>
        <position position="7"/>
    </location>
</feature>
<name>A0A0G2JLK5_HUMAN</name>
<dbReference type="EMBL" id="AC008397">
    <property type="status" value="NOT_ANNOTATED_CDS"/>
    <property type="molecule type" value="Genomic_DNA"/>
</dbReference>
<keyword evidence="2" id="KW-1185">Reference proteome</keyword>
<reference evidence="1" key="5">
    <citation type="submission" date="2025-09" db="UniProtKB">
        <authorList>
            <consortium name="Ensembl"/>
        </authorList>
    </citation>
    <scope>IDENTIFICATION</scope>
</reference>
<dbReference type="OpenTargets" id="ENSG00000130518"/>
<dbReference type="GeneTree" id="ENSGT00940000156018"/>
<dbReference type="ExpressionAtlas" id="A0A0G2JLK5">
    <property type="expression patterns" value="baseline and differential"/>
</dbReference>
<sequence>MEKAPPQ</sequence>
<accession>A0A0G2JLK5</accession>
<reference evidence="1 2" key="2">
    <citation type="journal article" date="2004" name="Nature">
        <title>The DNA sequence and biology of human chromosome 19.</title>
        <authorList>
            <person name="Grimwood J."/>
            <person name="Gordon L.A."/>
            <person name="Olsen A."/>
            <person name="Terry A."/>
            <person name="Schmutz J."/>
            <person name="Lamerdin J."/>
            <person name="Hellsten U."/>
            <person name="Goodstein D."/>
            <person name="Couronne O."/>
            <person name="Tran-Gyamfi M."/>
            <person name="Aerts A."/>
            <person name="Altherr M."/>
            <person name="Ashworth L."/>
            <person name="Bajorek E."/>
            <person name="Black S."/>
            <person name="Branscomb E."/>
            <person name="Caenepeel S."/>
            <person name="Carrano A."/>
            <person name="Caoile C."/>
            <person name="Chan Y.M."/>
            <person name="Christensen M."/>
            <person name="Cleland C.A."/>
            <person name="Copeland A."/>
            <person name="Dalin E."/>
            <person name="Dehal P."/>
            <person name="Denys M."/>
            <person name="Detter J.C."/>
            <person name="Escobar J."/>
            <person name="Flowers D."/>
            <person name="Fotopulos D."/>
            <person name="Garcia C."/>
            <person name="Georgescu A.M."/>
            <person name="Glavina T."/>
            <person name="Gomez M."/>
            <person name="Gonzales E."/>
            <person name="Groza M."/>
            <person name="Hammon N."/>
            <person name="Hawkins T."/>
            <person name="Haydu L."/>
            <person name="Ho I."/>
            <person name="Huang W."/>
            <person name="Israni S."/>
            <person name="Jett J."/>
            <person name="Kadner K."/>
            <person name="Kimball H."/>
            <person name="Kobayashi A."/>
            <person name="Larionov V."/>
            <person name="Leem S.H."/>
            <person name="Lopez F."/>
            <person name="Lou Y."/>
            <person name="Lowry S."/>
            <person name="Malfatti S."/>
            <person name="Martinez D."/>
            <person name="McCready P."/>
            <person name="Medina C."/>
            <person name="Morgan J."/>
            <person name="Nelson K."/>
            <person name="Nolan M."/>
            <person name="Ovcharenko I."/>
            <person name="Pitluck S."/>
            <person name="Pollard M."/>
            <person name="Popkie A.P."/>
            <person name="Predki P."/>
            <person name="Quan G."/>
            <person name="Ramirez L."/>
            <person name="Rash S."/>
            <person name="Retterer J."/>
            <person name="Rodriguez A."/>
            <person name="Rogers S."/>
            <person name="Salamov A."/>
            <person name="Salazar A."/>
            <person name="She X."/>
            <person name="Smith D."/>
            <person name="Slezak T."/>
            <person name="Solovyev V."/>
            <person name="Thayer N."/>
            <person name="Tice H."/>
            <person name="Tsai M."/>
            <person name="Ustaszewska A."/>
            <person name="Vo N."/>
            <person name="Wagner M."/>
            <person name="Wheeler J."/>
            <person name="Wu K."/>
            <person name="Xie G."/>
            <person name="Yang J."/>
            <person name="Dubchak I."/>
            <person name="Furey T.S."/>
            <person name="DeJong P."/>
            <person name="Dickson M."/>
            <person name="Gordon D."/>
            <person name="Eichler E.E."/>
            <person name="Pennacchio L.A."/>
            <person name="Richardson P."/>
            <person name="Stubbs L."/>
            <person name="Rokhsar D.S."/>
            <person name="Myers R.M."/>
            <person name="Rubin E.M."/>
            <person name="Lucas S.M."/>
        </authorList>
    </citation>
    <scope>NUCLEOTIDE SEQUENCE [LARGE SCALE GENOMIC DNA]</scope>
</reference>
<reference evidence="1" key="4">
    <citation type="submission" date="2025-08" db="UniProtKB">
        <authorList>
            <consortium name="Ensembl"/>
        </authorList>
    </citation>
    <scope>IDENTIFICATION</scope>
</reference>
<dbReference type="Antibodypedia" id="51823">
    <property type="antibodies" value="21 antibodies from 10 providers"/>
</dbReference>
<dbReference type="Bgee" id="ENSG00000130518">
    <property type="expression patterns" value="Expressed in sural nerve and 105 other cell types or tissues"/>
</dbReference>
<gene>
    <name evidence="1" type="primary">IQCN</name>
</gene>
<reference evidence="1 2" key="3">
    <citation type="journal article" date="2004" name="Nature">
        <title>Finishing the euchromatic sequence of the human genome.</title>
        <authorList>
            <consortium name="International Human Genome Sequencing Consortium"/>
        </authorList>
    </citation>
    <scope>NUCLEOTIDE SEQUENCE [LARGE SCALE GENOMIC DNA]</scope>
</reference>
<protein>
    <submittedName>
        <fullName evidence="1">IQ motif containing N</fullName>
    </submittedName>
</protein>
<dbReference type="VEuPathDB" id="HostDB:ENSG00000130518"/>
<dbReference type="Ensembl" id="ENST00000599528.1">
    <property type="protein sequence ID" value="ENSP00000475649.1"/>
    <property type="gene ID" value="ENSG00000130518.18"/>
</dbReference>
<reference evidence="1 2" key="1">
    <citation type="journal article" date="2001" name="Nature">
        <title>Initial sequencing and analysis of the human genome.</title>
        <authorList>
            <consortium name="International Human Genome Sequencing Consortium"/>
            <person name="Lander E.S."/>
            <person name="Linton L.M."/>
            <person name="Birren B."/>
            <person name="Nusbaum C."/>
            <person name="Zody M.C."/>
            <person name="Baldwin J."/>
            <person name="Devon K."/>
            <person name="Dewar K."/>
            <person name="Doyle M."/>
            <person name="FitzHugh W."/>
            <person name="Funke R."/>
            <person name="Gage D."/>
            <person name="Harris K."/>
            <person name="Heaford A."/>
            <person name="Howland J."/>
            <person name="Kann L."/>
            <person name="Lehoczky J."/>
            <person name="LeVine R."/>
            <person name="McEwan P."/>
            <person name="McKernan K."/>
            <person name="Meldrim J."/>
            <person name="Mesirov J.P."/>
            <person name="Miranda C."/>
            <person name="Morris W."/>
            <person name="Naylor J."/>
            <person name="Raymond C."/>
            <person name="Rosetti M."/>
            <person name="Santos R."/>
            <person name="Sheridan A."/>
            <person name="Sougnez C."/>
            <person name="Stange-Thomann N."/>
            <person name="Stojanovic N."/>
            <person name="Subramanian A."/>
            <person name="Wyman D."/>
            <person name="Rogers J."/>
            <person name="Sulston J."/>
            <person name="Ainscough R."/>
            <person name="Beck S."/>
            <person name="Bentley D."/>
            <person name="Burton J."/>
            <person name="Clee C."/>
            <person name="Carter N."/>
            <person name="Coulson A."/>
            <person name="Deadman R."/>
            <person name="Deloukas P."/>
            <person name="Dunham A."/>
            <person name="Dunham I."/>
            <person name="Durbin R."/>
            <person name="French L."/>
            <person name="Grafham D."/>
            <person name="Gregory S."/>
            <person name="Hubbard T."/>
            <person name="Humphray S."/>
            <person name="Hunt A."/>
            <person name="Jones M."/>
            <person name="Lloyd C."/>
            <person name="McMurray A."/>
            <person name="Matthews L."/>
            <person name="Mercer S."/>
            <person name="Milne S."/>
            <person name="Mullikin J.C."/>
            <person name="Mungall A."/>
            <person name="Plumb R."/>
            <person name="Ross M."/>
            <person name="Shownkeen R."/>
            <person name="Sims S."/>
            <person name="Waterston R.H."/>
            <person name="Wilson R.K."/>
            <person name="Hillier L.W."/>
            <person name="McPherson J.D."/>
            <person name="Marra M.A."/>
            <person name="Mardis E.R."/>
            <person name="Fulton L.A."/>
            <person name="Chinwalla A.T."/>
            <person name="Pepin K.H."/>
            <person name="Gish W.R."/>
            <person name="Chissoe S.L."/>
            <person name="Wendl M.C."/>
            <person name="Delehaunty K.D."/>
            <person name="Miner T.L."/>
            <person name="Delehaunty A."/>
            <person name="Kramer J.B."/>
            <person name="Cook L.L."/>
            <person name="Fulton R.S."/>
            <person name="Johnson D.L."/>
            <person name="Minx P.J."/>
            <person name="Clifton S.W."/>
            <person name="Hawkins T."/>
            <person name="Branscomb E."/>
            <person name="Predki P."/>
            <person name="Richardson P."/>
            <person name="Wenning S."/>
            <person name="Slezak T."/>
            <person name="Doggett N."/>
            <person name="Cheng J.F."/>
            <person name="Olsen A."/>
            <person name="Lucas S."/>
            <person name="Elkin C."/>
            <person name="Uberbacher E."/>
            <person name="Frazier M."/>
            <person name="Gibbs R.A."/>
            <person name="Muzny D.M."/>
            <person name="Scherer S.E."/>
            <person name="Bouck J.B."/>
            <person name="Sodergren E.J."/>
            <person name="Worley K.C."/>
            <person name="Rives C.M."/>
            <person name="Gorrell J.H."/>
            <person name="Metzker M.L."/>
            <person name="Naylor S.L."/>
            <person name="Kucherlapati R.S."/>
            <person name="Nelson D.L."/>
            <person name="Weinstock G.M."/>
            <person name="Sakaki Y."/>
            <person name="Fujiyama A."/>
            <person name="Hattori M."/>
            <person name="Yada T."/>
            <person name="Toyoda A."/>
            <person name="Itoh T."/>
            <person name="Kawagoe C."/>
            <person name="Watanabe H."/>
            <person name="Totoki Y."/>
            <person name="Taylor T."/>
            <person name="Weissenbach J."/>
            <person name="Heilig R."/>
            <person name="Saurin W."/>
            <person name="Artiguenave F."/>
            <person name="Brottier P."/>
            <person name="Bruls T."/>
            <person name="Pelletier E."/>
            <person name="Robert C."/>
            <person name="Wincker P."/>
            <person name="Smith D.R."/>
            <person name="Doucette-Stamm L."/>
            <person name="Rubenfield M."/>
            <person name="Weinstock K."/>
            <person name="Lee H.M."/>
            <person name="Dubois J."/>
            <person name="Rosenthal A."/>
            <person name="Platzer M."/>
            <person name="Nyakatura G."/>
            <person name="Taudien S."/>
            <person name="Rump A."/>
            <person name="Yang H."/>
            <person name="Yu J."/>
            <person name="Wang J."/>
            <person name="Huang G."/>
            <person name="Gu J."/>
            <person name="Hood L."/>
            <person name="Rowen L."/>
            <person name="Madan A."/>
            <person name="Qin S."/>
            <person name="Davis R.W."/>
            <person name="Federspiel N.A."/>
            <person name="Abola A.P."/>
            <person name="Proctor M.J."/>
            <person name="Myers R.M."/>
            <person name="Schmutz J."/>
            <person name="Dickson M."/>
            <person name="Grimwood J."/>
            <person name="Cox D.R."/>
            <person name="Olson M.V."/>
            <person name="Kaul R."/>
            <person name="Raymond C."/>
            <person name="Shimizu N."/>
            <person name="Kawasaki K."/>
            <person name="Minoshima S."/>
            <person name="Evans G.A."/>
            <person name="Athanasiou M."/>
            <person name="Schultz R."/>
            <person name="Roe B.A."/>
            <person name="Chen F."/>
            <person name="Pan H."/>
            <person name="Ramser J."/>
            <person name="Lehrach H."/>
            <person name="Reinhardt R."/>
            <person name="McCombie W.R."/>
            <person name="de la Bastide M."/>
            <person name="Dedhia N."/>
            <person name="Blocker H."/>
            <person name="Hornischer K."/>
            <person name="Nordsiek G."/>
            <person name="Agarwala R."/>
            <person name="Aravind L."/>
            <person name="Bailey J.A."/>
            <person name="Bateman A."/>
            <person name="Batzoglou S."/>
            <person name="Birney E."/>
            <person name="Bork P."/>
            <person name="Brown D.G."/>
            <person name="Burge C.B."/>
            <person name="Cerutti L."/>
            <person name="Chen H.C."/>
            <person name="Church D."/>
            <person name="Clamp M."/>
            <person name="Copley R.R."/>
            <person name="Doerks T."/>
            <person name="Eddy S.R."/>
            <person name="Eichler E.E."/>
            <person name="Furey T.S."/>
            <person name="Galagan J."/>
            <person name="Gilbert J.G."/>
            <person name="Harmon C."/>
            <person name="Hayashizaki Y."/>
            <person name="Haussler D."/>
            <person name="Hermjakob H."/>
            <person name="Hokamp K."/>
            <person name="Jang W."/>
            <person name="Johnson L.S."/>
            <person name="Jones T.A."/>
            <person name="Kasif S."/>
            <person name="Kaspryzk A."/>
            <person name="Kennedy S."/>
            <person name="Kent W.J."/>
            <person name="Kitts P."/>
            <person name="Koonin E.V."/>
            <person name="Korf I."/>
            <person name="Kulp D."/>
            <person name="Lancet D."/>
            <person name="Lowe T.M."/>
            <person name="McLysaght A."/>
            <person name="Mikkelsen T."/>
            <person name="Moran J.V."/>
            <person name="Mulder N."/>
            <person name="Pollara V.J."/>
            <person name="Ponting C.P."/>
            <person name="Schuler G."/>
            <person name="Schultz J."/>
            <person name="Slater G."/>
            <person name="Smit A.F."/>
            <person name="Stupka E."/>
            <person name="Szustakowski J."/>
            <person name="Thierry-Mieg D."/>
            <person name="Thierry-Mieg J."/>
            <person name="Wagner L."/>
            <person name="Wallis J."/>
            <person name="Wheeler R."/>
            <person name="Williams A."/>
            <person name="Wolf Y.I."/>
            <person name="Wolfe K.H."/>
            <person name="Yang S.P."/>
            <person name="Yeh R.F."/>
            <person name="Collins F."/>
            <person name="Guyer M.S."/>
            <person name="Peterson J."/>
            <person name="Felsenfeld A."/>
            <person name="Wetterstrand K.A."/>
            <person name="Patrinos A."/>
            <person name="Morgan M.J."/>
            <person name="de Jong P."/>
            <person name="Catanese J.J."/>
            <person name="Osoegawa K."/>
            <person name="Shizuya H."/>
            <person name="Choi S."/>
            <person name="Chen Y.J."/>
        </authorList>
    </citation>
    <scope>NUCLEOTIDE SEQUENCE [LARGE SCALE GENOMIC DNA]</scope>
</reference>
<evidence type="ECO:0000313" key="2">
    <source>
        <dbReference type="Proteomes" id="UP000005640"/>
    </source>
</evidence>
<proteinExistence type="predicted"/>
<evidence type="ECO:0000313" key="1">
    <source>
        <dbReference type="Ensembl" id="ENSP00000475649.1"/>
    </source>
</evidence>
<dbReference type="OrthoDB" id="252964at2759"/>
<dbReference type="HGNC" id="HGNC:29350">
    <property type="gene designation" value="IQCN"/>
</dbReference>
<dbReference type="Ensembl" id="ENST00000599528.1">
    <property type="protein sequence ID" value="ENSP00000475649.1"/>
    <property type="gene ID" value="ENSG00000130518.19"/>
</dbReference>
<dbReference type="Proteomes" id="UP000005640">
    <property type="component" value="Chromosome 19"/>
</dbReference>
<organism evidence="1 2">
    <name type="scientific">Homo sapiens</name>
    <name type="common">Human</name>
    <dbReference type="NCBI Taxonomy" id="9606"/>
    <lineage>
        <taxon>Eukaryota</taxon>
        <taxon>Metazoa</taxon>
        <taxon>Chordata</taxon>
        <taxon>Craniata</taxon>
        <taxon>Vertebrata</taxon>
        <taxon>Euteleostomi</taxon>
        <taxon>Mammalia</taxon>
        <taxon>Eutheria</taxon>
        <taxon>Euarchontoglires</taxon>
        <taxon>Primates</taxon>
        <taxon>Haplorrhini</taxon>
        <taxon>Catarrhini</taxon>
        <taxon>Hominidae</taxon>
        <taxon>Homo</taxon>
    </lineage>
</organism>